<dbReference type="SUPFAM" id="SSF55785">
    <property type="entry name" value="PYP-like sensor domain (PAS domain)"/>
    <property type="match status" value="2"/>
</dbReference>
<reference evidence="8 9" key="1">
    <citation type="submission" date="2019-07" db="EMBL/GenBank/DDBJ databases">
        <title>Whole genome shotgun sequence of Thiobacillus plumbophilus NBRC 107929.</title>
        <authorList>
            <person name="Hosoyama A."/>
            <person name="Uohara A."/>
            <person name="Ohji S."/>
            <person name="Ichikawa N."/>
        </authorList>
    </citation>
    <scope>NUCLEOTIDE SEQUENCE [LARGE SCALE GENOMIC DNA]</scope>
    <source>
        <strain evidence="8 9">NBRC 107929</strain>
    </source>
</reference>
<dbReference type="InterPro" id="IPR043128">
    <property type="entry name" value="Rev_trsase/Diguanyl_cyclase"/>
</dbReference>
<dbReference type="InterPro" id="IPR001610">
    <property type="entry name" value="PAC"/>
</dbReference>
<dbReference type="Gene3D" id="3.40.50.2300">
    <property type="match status" value="1"/>
</dbReference>
<comment type="caution">
    <text evidence="8">The sequence shown here is derived from an EMBL/GenBank/DDBJ whole genome shotgun (WGS) entry which is preliminary data.</text>
</comment>
<dbReference type="SUPFAM" id="SSF141868">
    <property type="entry name" value="EAL domain-like"/>
    <property type="match status" value="1"/>
</dbReference>
<dbReference type="InterPro" id="IPR029787">
    <property type="entry name" value="Nucleotide_cyclase"/>
</dbReference>
<dbReference type="FunFam" id="3.20.20.450:FF:000001">
    <property type="entry name" value="Cyclic di-GMP phosphodiesterase yahA"/>
    <property type="match status" value="1"/>
</dbReference>
<evidence type="ECO:0008006" key="10">
    <source>
        <dbReference type="Google" id="ProtNLM"/>
    </source>
</evidence>
<keyword evidence="9" id="KW-1185">Reference proteome</keyword>
<dbReference type="CDD" id="cd01949">
    <property type="entry name" value="GGDEF"/>
    <property type="match status" value="1"/>
</dbReference>
<feature type="domain" description="GGDEF" evidence="7">
    <location>
        <begin position="185"/>
        <end position="318"/>
    </location>
</feature>
<feature type="domain" description="Response regulatory" evidence="3">
    <location>
        <begin position="596"/>
        <end position="711"/>
    </location>
</feature>
<dbReference type="SMART" id="SM00086">
    <property type="entry name" value="PAC"/>
    <property type="match status" value="1"/>
</dbReference>
<dbReference type="GO" id="GO:0000160">
    <property type="term" value="P:phosphorelay signal transduction system"/>
    <property type="evidence" value="ECO:0007669"/>
    <property type="project" value="InterPro"/>
</dbReference>
<dbReference type="SMART" id="SM00267">
    <property type="entry name" value="GGDEF"/>
    <property type="match status" value="1"/>
</dbReference>
<evidence type="ECO:0000256" key="1">
    <source>
        <dbReference type="ARBA" id="ARBA00051114"/>
    </source>
</evidence>
<dbReference type="NCBIfam" id="TIGR00229">
    <property type="entry name" value="sensory_box"/>
    <property type="match status" value="1"/>
</dbReference>
<gene>
    <name evidence="8" type="ORF">TPL01_04990</name>
</gene>
<dbReference type="InterPro" id="IPR011006">
    <property type="entry name" value="CheY-like_superfamily"/>
</dbReference>
<dbReference type="PROSITE" id="PS50887">
    <property type="entry name" value="GGDEF"/>
    <property type="match status" value="1"/>
</dbReference>
<feature type="domain" description="PAC" evidence="5">
    <location>
        <begin position="99"/>
        <end position="153"/>
    </location>
</feature>
<dbReference type="SMART" id="SM00448">
    <property type="entry name" value="REC"/>
    <property type="match status" value="1"/>
</dbReference>
<dbReference type="PROSITE" id="PS50113">
    <property type="entry name" value="PAC"/>
    <property type="match status" value="1"/>
</dbReference>
<comment type="caution">
    <text evidence="2">Lacks conserved residue(s) required for the propagation of feature annotation.</text>
</comment>
<dbReference type="PANTHER" id="PTHR44757">
    <property type="entry name" value="DIGUANYLATE CYCLASE DGCP"/>
    <property type="match status" value="1"/>
</dbReference>
<sequence>MCTTRLPEHSHMTLNQTRYPQLDHMLQISNRALASSGSGIIIMDATTASNPIVFANDAFCRMTGHAIEEVLGRDFSFLLSKHHDQQEIAAVYSALANNNEANLVLRKRHQDGAEIWSKLLISPVPDDTDRITYFIGVQTDITEHKRDEERLAHQSTHDALTGLPNRNLLKDRLQQAIAQTDRSEDSVALLFLDLDHFKLINDSLGHAAGDRMLLGVAERLRACVREGDTVSRHGGDEFVLVLREIDQSHHVAAICEKIFQTIADPFFIQGHSFHVTCSIGIALYPQDGQDTATLFKYADMALYQAKDQGRNHYQFFSREMNERMLERVTLDEALRSAIANDELLLHYQPLVSLSTGQLVGLETLVRWQHPELGMVSPTRFIPIAEESALIASIGEWVLRKACQDMRAWIDSGLTGFQVAVNVSPRQFRDPRLADRIEHVLAEHRIEPRMLSLEITETVLMQDTASSEATLRQLKGLGVDLALDDFGTGYSSLSYLKRFPFDRVKIDRSFVRDIITDSDDAAISKAIISMAHSLGIRVVAEGVETEAQCQFLRRHRCDEMQGYYFSRPLPPMEITMLLVEKKHLPESILMLQKAPRTLLLVDVDPDILAALQQLLRQDNYRIMTACSAEEALGVLAQHEVDIMVSGLTMPGMTVIELLRRTMKMYPDVIRIILSNPIEWQCVADSDSNGLIHKILIKPWDDQQLRSHLDDAFRHKALADANQRHNLEFHKEFKEENQRLGLRTKALSQALASANLKLERALDQQQQRGMRDKVQLDIMREMLEHIPLPMIGLDDDCVIVFVNAAAEALFASHGPILGRDSRELLPALCDAADSTGADSKLPVRIGHQHYRIICQRMGMHSLSRGSLLALVKQEANA</sequence>
<dbReference type="CDD" id="cd01948">
    <property type="entry name" value="EAL"/>
    <property type="match status" value="1"/>
</dbReference>
<comment type="catalytic activity">
    <reaction evidence="1">
        <text>3',3'-c-di-GMP + H2O = 5'-phosphoguanylyl(3'-&gt;5')guanosine + H(+)</text>
        <dbReference type="Rhea" id="RHEA:24902"/>
        <dbReference type="ChEBI" id="CHEBI:15377"/>
        <dbReference type="ChEBI" id="CHEBI:15378"/>
        <dbReference type="ChEBI" id="CHEBI:58754"/>
        <dbReference type="ChEBI" id="CHEBI:58805"/>
        <dbReference type="EC" id="3.1.4.52"/>
    </reaction>
    <physiologicalReaction direction="left-to-right" evidence="1">
        <dbReference type="Rhea" id="RHEA:24903"/>
    </physiologicalReaction>
</comment>
<evidence type="ECO:0000256" key="2">
    <source>
        <dbReference type="PROSITE-ProRule" id="PRU00169"/>
    </source>
</evidence>
<dbReference type="Gene3D" id="3.30.70.270">
    <property type="match status" value="1"/>
</dbReference>
<dbReference type="GO" id="GO:0071111">
    <property type="term" value="F:cyclic-guanylate-specific phosphodiesterase activity"/>
    <property type="evidence" value="ECO:0007669"/>
    <property type="project" value="UniProtKB-EC"/>
</dbReference>
<dbReference type="InterPro" id="IPR035919">
    <property type="entry name" value="EAL_sf"/>
</dbReference>
<dbReference type="InterPro" id="IPR035965">
    <property type="entry name" value="PAS-like_dom_sf"/>
</dbReference>
<dbReference type="AlphaFoldDB" id="A0A512L5D8"/>
<dbReference type="SUPFAM" id="SSF55073">
    <property type="entry name" value="Nucleotide cyclase"/>
    <property type="match status" value="1"/>
</dbReference>
<name>A0A512L5D8_9PROT</name>
<evidence type="ECO:0000259" key="6">
    <source>
        <dbReference type="PROSITE" id="PS50883"/>
    </source>
</evidence>
<dbReference type="EMBL" id="BKAD01000004">
    <property type="protein sequence ID" value="GEP29361.1"/>
    <property type="molecule type" value="Genomic_DNA"/>
</dbReference>
<dbReference type="CDD" id="cd00130">
    <property type="entry name" value="PAS"/>
    <property type="match status" value="1"/>
</dbReference>
<dbReference type="Pfam" id="PF00990">
    <property type="entry name" value="GGDEF"/>
    <property type="match status" value="1"/>
</dbReference>
<evidence type="ECO:0000259" key="5">
    <source>
        <dbReference type="PROSITE" id="PS50113"/>
    </source>
</evidence>
<dbReference type="Pfam" id="PF00563">
    <property type="entry name" value="EAL"/>
    <property type="match status" value="1"/>
</dbReference>
<dbReference type="PROSITE" id="PS50112">
    <property type="entry name" value="PAS"/>
    <property type="match status" value="1"/>
</dbReference>
<feature type="domain" description="EAL" evidence="6">
    <location>
        <begin position="327"/>
        <end position="581"/>
    </location>
</feature>
<dbReference type="SMART" id="SM00091">
    <property type="entry name" value="PAS"/>
    <property type="match status" value="2"/>
</dbReference>
<dbReference type="NCBIfam" id="TIGR00254">
    <property type="entry name" value="GGDEF"/>
    <property type="match status" value="1"/>
</dbReference>
<dbReference type="PANTHER" id="PTHR44757:SF2">
    <property type="entry name" value="BIOFILM ARCHITECTURE MAINTENANCE PROTEIN MBAA"/>
    <property type="match status" value="1"/>
</dbReference>
<dbReference type="SMART" id="SM00052">
    <property type="entry name" value="EAL"/>
    <property type="match status" value="1"/>
</dbReference>
<dbReference type="Pfam" id="PF13426">
    <property type="entry name" value="PAS_9"/>
    <property type="match status" value="1"/>
</dbReference>
<protein>
    <recommendedName>
        <fullName evidence="10">Two-component system response regulator</fullName>
    </recommendedName>
</protein>
<dbReference type="Pfam" id="PF13188">
    <property type="entry name" value="PAS_8"/>
    <property type="match status" value="1"/>
</dbReference>
<feature type="domain" description="PAS" evidence="4">
    <location>
        <begin position="31"/>
        <end position="99"/>
    </location>
</feature>
<dbReference type="InterPro" id="IPR052155">
    <property type="entry name" value="Biofilm_reg_signaling"/>
</dbReference>
<dbReference type="InterPro" id="IPR000700">
    <property type="entry name" value="PAS-assoc_C"/>
</dbReference>
<proteinExistence type="predicted"/>
<dbReference type="PROSITE" id="PS50110">
    <property type="entry name" value="RESPONSE_REGULATORY"/>
    <property type="match status" value="1"/>
</dbReference>
<dbReference type="InterPro" id="IPR000014">
    <property type="entry name" value="PAS"/>
</dbReference>
<evidence type="ECO:0000259" key="7">
    <source>
        <dbReference type="PROSITE" id="PS50887"/>
    </source>
</evidence>
<evidence type="ECO:0000313" key="9">
    <source>
        <dbReference type="Proteomes" id="UP000321337"/>
    </source>
</evidence>
<dbReference type="Gene3D" id="3.20.20.450">
    <property type="entry name" value="EAL domain"/>
    <property type="match status" value="1"/>
</dbReference>
<dbReference type="InterPro" id="IPR000160">
    <property type="entry name" value="GGDEF_dom"/>
</dbReference>
<dbReference type="InterPro" id="IPR001789">
    <property type="entry name" value="Sig_transdc_resp-reg_receiver"/>
</dbReference>
<dbReference type="Pfam" id="PF00072">
    <property type="entry name" value="Response_reg"/>
    <property type="match status" value="1"/>
</dbReference>
<evidence type="ECO:0000259" key="3">
    <source>
        <dbReference type="PROSITE" id="PS50110"/>
    </source>
</evidence>
<dbReference type="InterPro" id="IPR001633">
    <property type="entry name" value="EAL_dom"/>
</dbReference>
<dbReference type="Proteomes" id="UP000321337">
    <property type="component" value="Unassembled WGS sequence"/>
</dbReference>
<dbReference type="GO" id="GO:0071732">
    <property type="term" value="P:cellular response to nitric oxide"/>
    <property type="evidence" value="ECO:0007669"/>
    <property type="project" value="UniProtKB-ARBA"/>
</dbReference>
<dbReference type="SUPFAM" id="SSF52172">
    <property type="entry name" value="CheY-like"/>
    <property type="match status" value="1"/>
</dbReference>
<dbReference type="FunFam" id="3.30.70.270:FF:000001">
    <property type="entry name" value="Diguanylate cyclase domain protein"/>
    <property type="match status" value="1"/>
</dbReference>
<dbReference type="Gene3D" id="3.30.450.20">
    <property type="entry name" value="PAS domain"/>
    <property type="match status" value="2"/>
</dbReference>
<evidence type="ECO:0000313" key="8">
    <source>
        <dbReference type="EMBL" id="GEP29361.1"/>
    </source>
</evidence>
<dbReference type="PROSITE" id="PS50883">
    <property type="entry name" value="EAL"/>
    <property type="match status" value="1"/>
</dbReference>
<evidence type="ECO:0000259" key="4">
    <source>
        <dbReference type="PROSITE" id="PS50112"/>
    </source>
</evidence>
<accession>A0A512L5D8</accession>
<dbReference type="OrthoDB" id="9763857at2"/>
<organism evidence="8 9">
    <name type="scientific">Sulfuriferula plumbiphila</name>
    <dbReference type="NCBI Taxonomy" id="171865"/>
    <lineage>
        <taxon>Bacteria</taxon>
        <taxon>Pseudomonadati</taxon>
        <taxon>Pseudomonadota</taxon>
        <taxon>Betaproteobacteria</taxon>
        <taxon>Nitrosomonadales</taxon>
        <taxon>Sulfuricellaceae</taxon>
        <taxon>Sulfuriferula</taxon>
    </lineage>
</organism>